<dbReference type="GeneID" id="18802170"/>
<dbReference type="AlphaFoldDB" id="R7RZY3"/>
<evidence type="ECO:0000313" key="1">
    <source>
        <dbReference type="EMBL" id="EIM80408.1"/>
    </source>
</evidence>
<protein>
    <submittedName>
        <fullName evidence="1">Uncharacterized protein</fullName>
    </submittedName>
</protein>
<dbReference type="Proteomes" id="UP000053927">
    <property type="component" value="Unassembled WGS sequence"/>
</dbReference>
<gene>
    <name evidence="1" type="ORF">STEHIDRAFT_162824</name>
</gene>
<dbReference type="RefSeq" id="XP_007310539.1">
    <property type="nucleotide sequence ID" value="XM_007310477.1"/>
</dbReference>
<sequence>MTDVNYDAIRALLQSKSILTTCTSVATKNSHNKWDPLNDGFQEFCAHWYGRTFEFDQKPPYTLDLGLESTHGNEPVICLYEAFYTDFGGGEILVTEEYINMYYQILDRATGSSYGRGVLITGQPGVGKSMFEKFMLARLLSERQVVLYLLESRSEAYLFYHN</sequence>
<dbReference type="SUPFAM" id="SSF52540">
    <property type="entry name" value="P-loop containing nucleoside triphosphate hydrolases"/>
    <property type="match status" value="1"/>
</dbReference>
<dbReference type="InterPro" id="IPR027417">
    <property type="entry name" value="P-loop_NTPase"/>
</dbReference>
<reference evidence="2" key="1">
    <citation type="journal article" date="2012" name="Science">
        <title>The Paleozoic origin of enzymatic lignin decomposition reconstructed from 31 fungal genomes.</title>
        <authorList>
            <person name="Floudas D."/>
            <person name="Binder M."/>
            <person name="Riley R."/>
            <person name="Barry K."/>
            <person name="Blanchette R.A."/>
            <person name="Henrissat B."/>
            <person name="Martinez A.T."/>
            <person name="Otillar R."/>
            <person name="Spatafora J.W."/>
            <person name="Yadav J.S."/>
            <person name="Aerts A."/>
            <person name="Benoit I."/>
            <person name="Boyd A."/>
            <person name="Carlson A."/>
            <person name="Copeland A."/>
            <person name="Coutinho P.M."/>
            <person name="de Vries R.P."/>
            <person name="Ferreira P."/>
            <person name="Findley K."/>
            <person name="Foster B."/>
            <person name="Gaskell J."/>
            <person name="Glotzer D."/>
            <person name="Gorecki P."/>
            <person name="Heitman J."/>
            <person name="Hesse C."/>
            <person name="Hori C."/>
            <person name="Igarashi K."/>
            <person name="Jurgens J.A."/>
            <person name="Kallen N."/>
            <person name="Kersten P."/>
            <person name="Kohler A."/>
            <person name="Kuees U."/>
            <person name="Kumar T.K.A."/>
            <person name="Kuo A."/>
            <person name="LaButti K."/>
            <person name="Larrondo L.F."/>
            <person name="Lindquist E."/>
            <person name="Ling A."/>
            <person name="Lombard V."/>
            <person name="Lucas S."/>
            <person name="Lundell T."/>
            <person name="Martin R."/>
            <person name="McLaughlin D.J."/>
            <person name="Morgenstern I."/>
            <person name="Morin E."/>
            <person name="Murat C."/>
            <person name="Nagy L.G."/>
            <person name="Nolan M."/>
            <person name="Ohm R.A."/>
            <person name="Patyshakuliyeva A."/>
            <person name="Rokas A."/>
            <person name="Ruiz-Duenas F.J."/>
            <person name="Sabat G."/>
            <person name="Salamov A."/>
            <person name="Samejima M."/>
            <person name="Schmutz J."/>
            <person name="Slot J.C."/>
            <person name="St John F."/>
            <person name="Stenlid J."/>
            <person name="Sun H."/>
            <person name="Sun S."/>
            <person name="Syed K."/>
            <person name="Tsang A."/>
            <person name="Wiebenga A."/>
            <person name="Young D."/>
            <person name="Pisabarro A."/>
            <person name="Eastwood D.C."/>
            <person name="Martin F."/>
            <person name="Cullen D."/>
            <person name="Grigoriev I.V."/>
            <person name="Hibbett D.S."/>
        </authorList>
    </citation>
    <scope>NUCLEOTIDE SEQUENCE [LARGE SCALE GENOMIC DNA]</scope>
    <source>
        <strain evidence="2">FP-91666</strain>
    </source>
</reference>
<name>R7RZY3_STEHR</name>
<proteinExistence type="predicted"/>
<dbReference type="OrthoDB" id="2340858at2759"/>
<organism evidence="1 2">
    <name type="scientific">Stereum hirsutum (strain FP-91666)</name>
    <name type="common">White-rot fungus</name>
    <dbReference type="NCBI Taxonomy" id="721885"/>
    <lineage>
        <taxon>Eukaryota</taxon>
        <taxon>Fungi</taxon>
        <taxon>Dikarya</taxon>
        <taxon>Basidiomycota</taxon>
        <taxon>Agaricomycotina</taxon>
        <taxon>Agaricomycetes</taxon>
        <taxon>Russulales</taxon>
        <taxon>Stereaceae</taxon>
        <taxon>Stereum</taxon>
    </lineage>
</organism>
<evidence type="ECO:0000313" key="2">
    <source>
        <dbReference type="Proteomes" id="UP000053927"/>
    </source>
</evidence>
<dbReference type="EMBL" id="JH687398">
    <property type="protein sequence ID" value="EIM80408.1"/>
    <property type="molecule type" value="Genomic_DNA"/>
</dbReference>
<keyword evidence="2" id="KW-1185">Reference proteome</keyword>
<accession>R7RZY3</accession>
<dbReference type="KEGG" id="shs:STEHIDRAFT_162824"/>